<dbReference type="InterPro" id="IPR050833">
    <property type="entry name" value="Poly_Biosynth_Transport"/>
</dbReference>
<organism evidence="7 8">
    <name type="scientific">Parasphingorhabdus cellanae</name>
    <dbReference type="NCBI Taxonomy" id="2806553"/>
    <lineage>
        <taxon>Bacteria</taxon>
        <taxon>Pseudomonadati</taxon>
        <taxon>Pseudomonadota</taxon>
        <taxon>Alphaproteobacteria</taxon>
        <taxon>Sphingomonadales</taxon>
        <taxon>Sphingomonadaceae</taxon>
        <taxon>Parasphingorhabdus</taxon>
    </lineage>
</organism>
<evidence type="ECO:0000313" key="7">
    <source>
        <dbReference type="EMBL" id="QTD54851.1"/>
    </source>
</evidence>
<protein>
    <submittedName>
        <fullName evidence="7">Oligosaccharide flippase family protein</fullName>
    </submittedName>
</protein>
<evidence type="ECO:0000256" key="1">
    <source>
        <dbReference type="ARBA" id="ARBA00004651"/>
    </source>
</evidence>
<reference evidence="7 8" key="1">
    <citation type="submission" date="2021-03" db="EMBL/GenBank/DDBJ databases">
        <title>Complete genome of Parasphingorhabdus_sp.JHSY0214.</title>
        <authorList>
            <person name="Yoo J.H."/>
            <person name="Bae J.W."/>
        </authorList>
    </citation>
    <scope>NUCLEOTIDE SEQUENCE [LARGE SCALE GENOMIC DNA]</scope>
    <source>
        <strain evidence="7 8">JHSY0214</strain>
    </source>
</reference>
<keyword evidence="3 6" id="KW-0812">Transmembrane</keyword>
<comment type="subcellular location">
    <subcellularLocation>
        <location evidence="1">Cell membrane</location>
        <topology evidence="1">Multi-pass membrane protein</topology>
    </subcellularLocation>
</comment>
<feature type="transmembrane region" description="Helical" evidence="6">
    <location>
        <begin position="392"/>
        <end position="412"/>
    </location>
</feature>
<gene>
    <name evidence="7" type="ORF">J4G78_11385</name>
</gene>
<dbReference type="PANTHER" id="PTHR30250:SF11">
    <property type="entry name" value="O-ANTIGEN TRANSPORTER-RELATED"/>
    <property type="match status" value="1"/>
</dbReference>
<evidence type="ECO:0000256" key="5">
    <source>
        <dbReference type="ARBA" id="ARBA00023136"/>
    </source>
</evidence>
<evidence type="ECO:0000256" key="4">
    <source>
        <dbReference type="ARBA" id="ARBA00022989"/>
    </source>
</evidence>
<name>A0ABX7T115_9SPHN</name>
<evidence type="ECO:0000313" key="8">
    <source>
        <dbReference type="Proteomes" id="UP000663923"/>
    </source>
</evidence>
<evidence type="ECO:0000256" key="2">
    <source>
        <dbReference type="ARBA" id="ARBA00022475"/>
    </source>
</evidence>
<feature type="transmembrane region" description="Helical" evidence="6">
    <location>
        <begin position="31"/>
        <end position="53"/>
    </location>
</feature>
<evidence type="ECO:0000256" key="3">
    <source>
        <dbReference type="ARBA" id="ARBA00022692"/>
    </source>
</evidence>
<keyword evidence="2" id="KW-1003">Cell membrane</keyword>
<keyword evidence="4 6" id="KW-1133">Transmembrane helix</keyword>
<dbReference type="EMBL" id="CP071794">
    <property type="protein sequence ID" value="QTD54851.1"/>
    <property type="molecule type" value="Genomic_DNA"/>
</dbReference>
<keyword evidence="5 6" id="KW-0472">Membrane</keyword>
<feature type="transmembrane region" description="Helical" evidence="6">
    <location>
        <begin position="360"/>
        <end position="380"/>
    </location>
</feature>
<feature type="transmembrane region" description="Helical" evidence="6">
    <location>
        <begin position="325"/>
        <end position="348"/>
    </location>
</feature>
<dbReference type="InterPro" id="IPR002797">
    <property type="entry name" value="Polysacc_synth"/>
</dbReference>
<proteinExistence type="predicted"/>
<accession>A0ABX7T115</accession>
<dbReference type="PANTHER" id="PTHR30250">
    <property type="entry name" value="PST FAMILY PREDICTED COLANIC ACID TRANSPORTER"/>
    <property type="match status" value="1"/>
</dbReference>
<dbReference type="Pfam" id="PF01943">
    <property type="entry name" value="Polysacc_synt"/>
    <property type="match status" value="1"/>
</dbReference>
<dbReference type="Proteomes" id="UP000663923">
    <property type="component" value="Chromosome"/>
</dbReference>
<sequence>MNYRGKKIGFIQFQAMLASAKKSDFARNLSWQYVANIGVGVLGALYLLLVAANLGAAEFGLYSIVISLPTIIFLILDARMQEAYIYFHAQQHKKTMHPLLGPLLSIELALRLLSLLLGLFFVAFAGRLLLDPQGLIPAAAGCVFIFLAKTTNGLTTGMLRVAGKLDLVAKTQLMDWTLRIGTIGILWSIDQITILNLIIGQALSGLVFNLFMFVQASRTIDGPSKIPKLADMASSWNFFRDNRRIFLSNQVTNASESIAKELDVIVISLFVALPTVGAYKLAKSCVSIIWRLGDPIYIVIMPRLAELVAANRSAELMALVKKLSLALLALGLFLYLGGIFGVWIVFTYLYSAEFDQVPTLFFWMAWAIFVTLPIIWAHPLAASHGRPDLQTAASVSGNLIGLSVIAVGSAQFGANGAAVGAATAMCLPMVICVIILRIKGYLHA</sequence>
<feature type="transmembrane region" description="Helical" evidence="6">
    <location>
        <begin position="418"/>
        <end position="438"/>
    </location>
</feature>
<evidence type="ECO:0000256" key="6">
    <source>
        <dbReference type="SAM" id="Phobius"/>
    </source>
</evidence>
<feature type="transmembrane region" description="Helical" evidence="6">
    <location>
        <begin position="59"/>
        <end position="78"/>
    </location>
</feature>
<feature type="transmembrane region" description="Helical" evidence="6">
    <location>
        <begin position="195"/>
        <end position="214"/>
    </location>
</feature>
<keyword evidence="8" id="KW-1185">Reference proteome</keyword>
<feature type="transmembrane region" description="Helical" evidence="6">
    <location>
        <begin position="99"/>
        <end position="124"/>
    </location>
</feature>